<evidence type="ECO:0000313" key="2">
    <source>
        <dbReference type="Proteomes" id="UP000070299"/>
    </source>
</evidence>
<dbReference type="Gene3D" id="3.40.190.10">
    <property type="entry name" value="Periplasmic binding protein-like II"/>
    <property type="match status" value="2"/>
</dbReference>
<sequence>MVWFGKQHYAKHFKEQTFLKMINLNIIIRKVAVAIVLFHHSVFAQHVEVYTEILPPFQIMVAKQLVGTATEQVEQLLADAQLSYDIHVVPWARAYNTVKTTPNTLIYSMNRTAEREPYFFWIKRLGQIGNSFISLSNNKQNLSSIADAKNYVTAAVRDGYAYELLIELGFTIDKNLFVVATLEQQISLLLNGKIDFLFTDIQSVKLALAAQQLDPAMVSISYSEPTWIHDLYLAANIDSDPELLQQIGKVYSAQLP</sequence>
<evidence type="ECO:0000313" key="1">
    <source>
        <dbReference type="EMBL" id="KXI29183.1"/>
    </source>
</evidence>
<organism evidence="1 2">
    <name type="scientific">Paraglaciecola hydrolytica</name>
    <dbReference type="NCBI Taxonomy" id="1799789"/>
    <lineage>
        <taxon>Bacteria</taxon>
        <taxon>Pseudomonadati</taxon>
        <taxon>Pseudomonadota</taxon>
        <taxon>Gammaproteobacteria</taxon>
        <taxon>Alteromonadales</taxon>
        <taxon>Alteromonadaceae</taxon>
        <taxon>Paraglaciecola</taxon>
    </lineage>
</organism>
<keyword evidence="2" id="KW-1185">Reference proteome</keyword>
<protein>
    <submittedName>
        <fullName evidence="1">Uncharacterized protein</fullName>
    </submittedName>
</protein>
<dbReference type="SUPFAM" id="SSF53850">
    <property type="entry name" value="Periplasmic binding protein-like II"/>
    <property type="match status" value="1"/>
</dbReference>
<accession>A0A136A1V8</accession>
<dbReference type="EMBL" id="LSNE01000005">
    <property type="protein sequence ID" value="KXI29183.1"/>
    <property type="molecule type" value="Genomic_DNA"/>
</dbReference>
<dbReference type="AlphaFoldDB" id="A0A136A1V8"/>
<name>A0A136A1V8_9ALTE</name>
<dbReference type="PANTHER" id="PTHR38834:SF3">
    <property type="entry name" value="SOLUTE-BINDING PROTEIN FAMILY 3_N-TERMINAL DOMAIN-CONTAINING PROTEIN"/>
    <property type="match status" value="1"/>
</dbReference>
<dbReference type="PANTHER" id="PTHR38834">
    <property type="entry name" value="PERIPLASMIC SUBSTRATE BINDING PROTEIN FAMILY 3"/>
    <property type="match status" value="1"/>
</dbReference>
<comment type="caution">
    <text evidence="1">The sequence shown here is derived from an EMBL/GenBank/DDBJ whole genome shotgun (WGS) entry which is preliminary data.</text>
</comment>
<reference evidence="2" key="1">
    <citation type="submission" date="2016-02" db="EMBL/GenBank/DDBJ databases">
        <authorList>
            <person name="Schultz-Johansen M."/>
            <person name="Glaring M.A."/>
            <person name="Bech P.K."/>
            <person name="Stougaard P."/>
        </authorList>
    </citation>
    <scope>NUCLEOTIDE SEQUENCE [LARGE SCALE GENOMIC DNA]</scope>
    <source>
        <strain evidence="2">S66</strain>
    </source>
</reference>
<proteinExistence type="predicted"/>
<dbReference type="Proteomes" id="UP000070299">
    <property type="component" value="Unassembled WGS sequence"/>
</dbReference>
<gene>
    <name evidence="1" type="ORF">AX660_13620</name>
</gene>
<dbReference type="STRING" id="1799789.AX660_13620"/>